<keyword evidence="2" id="KW-0040">ANK repeat</keyword>
<evidence type="ECO:0000256" key="2">
    <source>
        <dbReference type="PROSITE-ProRule" id="PRU00023"/>
    </source>
</evidence>
<accession>A0A3A4N8S7</accession>
<keyword evidence="3" id="KW-0472">Membrane</keyword>
<dbReference type="PROSITE" id="PS50297">
    <property type="entry name" value="ANK_REP_REGION"/>
    <property type="match status" value="4"/>
</dbReference>
<organism evidence="4 5">
    <name type="scientific">Abyssobacteria bacterium (strain SURF_5)</name>
    <dbReference type="NCBI Taxonomy" id="2093360"/>
    <lineage>
        <taxon>Bacteria</taxon>
        <taxon>Pseudomonadati</taxon>
        <taxon>Candidatus Hydrogenedentota</taxon>
        <taxon>Candidatus Abyssobacteria</taxon>
    </lineage>
</organism>
<evidence type="ECO:0000256" key="1">
    <source>
        <dbReference type="ARBA" id="ARBA00022737"/>
    </source>
</evidence>
<feature type="transmembrane region" description="Helical" evidence="3">
    <location>
        <begin position="12"/>
        <end position="44"/>
    </location>
</feature>
<name>A0A3A4N8S7_ABYX5</name>
<dbReference type="InterPro" id="IPR002110">
    <property type="entry name" value="Ankyrin_rpt"/>
</dbReference>
<comment type="caution">
    <text evidence="4">The sequence shown here is derived from an EMBL/GenBank/DDBJ whole genome shotgun (WGS) entry which is preliminary data.</text>
</comment>
<gene>
    <name evidence="4" type="ORF">C4520_15990</name>
</gene>
<dbReference type="AlphaFoldDB" id="A0A3A4N8S7"/>
<dbReference type="EMBL" id="QZKU01000113">
    <property type="protein sequence ID" value="RJP17627.1"/>
    <property type="molecule type" value="Genomic_DNA"/>
</dbReference>
<keyword evidence="3" id="KW-1133">Transmembrane helix</keyword>
<sequence>MEEKASRPIKSKLVLALSIIGLIVVILALPITVLLISGPILLGGRLPSELIGPLTLVLSTVGRISLYMHALALSFGVTAIIVAFFKKATKTTPFIAVALILISFGITFAGKASSATSLTASGADLQQLQAMLRGVSNVTTATTPLMKAAEAGRTEEVKALLRDGADPYVKSGFLTAGGLAVKNGHIETVEAFLEEDAVANDKGYLGELLLVAATENQLDIAGMLLDNGAETGKTDVMGMPPLMHAVDMQNWQMADLLLESGADVNFKNRMGWNVLTMAVLDENAQMVEKFLDYGADINVRSAEGWTPLMAACNVGNTQIAELLISRGADMNIRDKNGHTAMGWAAHKGHIDVVRALQSAGARE</sequence>
<dbReference type="SMART" id="SM00248">
    <property type="entry name" value="ANK"/>
    <property type="match status" value="7"/>
</dbReference>
<dbReference type="InterPro" id="IPR036770">
    <property type="entry name" value="Ankyrin_rpt-contain_sf"/>
</dbReference>
<dbReference type="Pfam" id="PF12796">
    <property type="entry name" value="Ank_2"/>
    <property type="match status" value="2"/>
</dbReference>
<evidence type="ECO:0000313" key="5">
    <source>
        <dbReference type="Proteomes" id="UP000265882"/>
    </source>
</evidence>
<protein>
    <submittedName>
        <fullName evidence="4">Uncharacterized protein</fullName>
    </submittedName>
</protein>
<feature type="repeat" description="ANK" evidence="2">
    <location>
        <begin position="336"/>
        <end position="363"/>
    </location>
</feature>
<feature type="repeat" description="ANK" evidence="2">
    <location>
        <begin position="270"/>
        <end position="302"/>
    </location>
</feature>
<proteinExistence type="predicted"/>
<feature type="transmembrane region" description="Helical" evidence="3">
    <location>
        <begin position="64"/>
        <end position="85"/>
    </location>
</feature>
<dbReference type="Proteomes" id="UP000265882">
    <property type="component" value="Unassembled WGS sequence"/>
</dbReference>
<dbReference type="Pfam" id="PF00023">
    <property type="entry name" value="Ank"/>
    <property type="match status" value="1"/>
</dbReference>
<feature type="repeat" description="ANK" evidence="2">
    <location>
        <begin position="140"/>
        <end position="172"/>
    </location>
</feature>
<feature type="repeat" description="ANK" evidence="2">
    <location>
        <begin position="237"/>
        <end position="269"/>
    </location>
</feature>
<reference evidence="4 5" key="1">
    <citation type="journal article" date="2017" name="ISME J.">
        <title>Energy and carbon metabolisms in a deep terrestrial subsurface fluid microbial community.</title>
        <authorList>
            <person name="Momper L."/>
            <person name="Jungbluth S.P."/>
            <person name="Lee M.D."/>
            <person name="Amend J.P."/>
        </authorList>
    </citation>
    <scope>NUCLEOTIDE SEQUENCE [LARGE SCALE GENOMIC DNA]</scope>
    <source>
        <strain evidence="4">SURF_5</strain>
    </source>
</reference>
<evidence type="ECO:0000313" key="4">
    <source>
        <dbReference type="EMBL" id="RJP17627.1"/>
    </source>
</evidence>
<dbReference type="Gene3D" id="1.25.40.20">
    <property type="entry name" value="Ankyrin repeat-containing domain"/>
    <property type="match status" value="1"/>
</dbReference>
<dbReference type="PANTHER" id="PTHR24161">
    <property type="entry name" value="ANK_REP_REGION DOMAIN-CONTAINING PROTEIN-RELATED"/>
    <property type="match status" value="1"/>
</dbReference>
<dbReference type="PROSITE" id="PS50088">
    <property type="entry name" value="ANK_REPEAT"/>
    <property type="match status" value="5"/>
</dbReference>
<feature type="repeat" description="ANK" evidence="2">
    <location>
        <begin position="303"/>
        <end position="335"/>
    </location>
</feature>
<evidence type="ECO:0000256" key="3">
    <source>
        <dbReference type="SAM" id="Phobius"/>
    </source>
</evidence>
<dbReference type="SUPFAM" id="SSF48403">
    <property type="entry name" value="Ankyrin repeat"/>
    <property type="match status" value="1"/>
</dbReference>
<keyword evidence="3" id="KW-0812">Transmembrane</keyword>
<keyword evidence="1" id="KW-0677">Repeat</keyword>
<dbReference type="PANTHER" id="PTHR24161:SF121">
    <property type="entry name" value="M-PHASE PHOSPHOPROTEIN 8"/>
    <property type="match status" value="1"/>
</dbReference>
<feature type="transmembrane region" description="Helical" evidence="3">
    <location>
        <begin position="92"/>
        <end position="110"/>
    </location>
</feature>